<dbReference type="EMBL" id="LR797089">
    <property type="protein sequence ID" value="CAB4186125.1"/>
    <property type="molecule type" value="Genomic_DNA"/>
</dbReference>
<protein>
    <submittedName>
        <fullName evidence="1">Uncharacterized protein</fullName>
    </submittedName>
</protein>
<sequence>MDKFKCNGCDRKTEFVWLSGYDAPDGFRVYQCKDCGCVGAKNLAERIDKDALVSRCNSCGSWQFDDKPCYTCMLIDLK</sequence>
<gene>
    <name evidence="1" type="ORF">UFOVP1142_19</name>
</gene>
<organism evidence="1">
    <name type="scientific">uncultured Caudovirales phage</name>
    <dbReference type="NCBI Taxonomy" id="2100421"/>
    <lineage>
        <taxon>Viruses</taxon>
        <taxon>Duplodnaviria</taxon>
        <taxon>Heunggongvirae</taxon>
        <taxon>Uroviricota</taxon>
        <taxon>Caudoviricetes</taxon>
        <taxon>Peduoviridae</taxon>
        <taxon>Maltschvirus</taxon>
        <taxon>Maltschvirus maltsch</taxon>
    </lineage>
</organism>
<evidence type="ECO:0000313" key="1">
    <source>
        <dbReference type="EMBL" id="CAB4186125.1"/>
    </source>
</evidence>
<accession>A0A6J5QZU4</accession>
<proteinExistence type="predicted"/>
<reference evidence="1" key="1">
    <citation type="submission" date="2020-05" db="EMBL/GenBank/DDBJ databases">
        <authorList>
            <person name="Chiriac C."/>
            <person name="Salcher M."/>
            <person name="Ghai R."/>
            <person name="Kavagutti S V."/>
        </authorList>
    </citation>
    <scope>NUCLEOTIDE SEQUENCE</scope>
</reference>
<name>A0A6J5QZU4_9CAUD</name>